<evidence type="ECO:0000313" key="9">
    <source>
        <dbReference type="EMBL" id="PAP76629.1"/>
    </source>
</evidence>
<comment type="caution">
    <text evidence="9">The sequence shown here is derived from an EMBL/GenBank/DDBJ whole genome shotgun (WGS) entry which is preliminary data.</text>
</comment>
<evidence type="ECO:0000256" key="3">
    <source>
        <dbReference type="ARBA" id="ARBA00022679"/>
    </source>
</evidence>
<keyword evidence="3" id="KW-0808">Transferase</keyword>
<dbReference type="GO" id="GO:0004180">
    <property type="term" value="F:carboxypeptidase activity"/>
    <property type="evidence" value="ECO:0007669"/>
    <property type="project" value="UniProtKB-ARBA"/>
</dbReference>
<dbReference type="InterPro" id="IPR036365">
    <property type="entry name" value="PGBD-like_sf"/>
</dbReference>
<comment type="pathway">
    <text evidence="1">Cell wall biogenesis; peptidoglycan biosynthesis.</text>
</comment>
<dbReference type="GO" id="GO:0009252">
    <property type="term" value="P:peptidoglycan biosynthetic process"/>
    <property type="evidence" value="ECO:0007669"/>
    <property type="project" value="UniProtKB-UniPathway"/>
</dbReference>
<dbReference type="GO" id="GO:0008360">
    <property type="term" value="P:regulation of cell shape"/>
    <property type="evidence" value="ECO:0007669"/>
    <property type="project" value="UniProtKB-KW"/>
</dbReference>
<dbReference type="InterPro" id="IPR038063">
    <property type="entry name" value="Transpep_catalytic_dom"/>
</dbReference>
<evidence type="ECO:0000256" key="2">
    <source>
        <dbReference type="ARBA" id="ARBA00005992"/>
    </source>
</evidence>
<gene>
    <name evidence="9" type="ORF">BSZ37_09330</name>
</gene>
<keyword evidence="4" id="KW-0133">Cell shape</keyword>
<dbReference type="EMBL" id="MQWD01000001">
    <property type="protein sequence ID" value="PAP76629.1"/>
    <property type="molecule type" value="Genomic_DNA"/>
</dbReference>
<dbReference type="InterPro" id="IPR052905">
    <property type="entry name" value="LD-transpeptidase_YkuD-like"/>
</dbReference>
<dbReference type="InterPro" id="IPR036366">
    <property type="entry name" value="PGBDSf"/>
</dbReference>
<dbReference type="InterPro" id="IPR005490">
    <property type="entry name" value="LD_TPept_cat_dom"/>
</dbReference>
<comment type="similarity">
    <text evidence="2">Belongs to the YkuD family.</text>
</comment>
<dbReference type="RefSeq" id="WP_095510289.1">
    <property type="nucleotide sequence ID" value="NZ_MQWD01000001.1"/>
</dbReference>
<dbReference type="CDD" id="cd16913">
    <property type="entry name" value="YkuD_like"/>
    <property type="match status" value="1"/>
</dbReference>
<keyword evidence="5" id="KW-0573">Peptidoglycan synthesis</keyword>
<dbReference type="InterPro" id="IPR045380">
    <property type="entry name" value="LD_TPept_scaffold_dom"/>
</dbReference>
<protein>
    <submittedName>
        <fullName evidence="9">Uncharacterized protein</fullName>
    </submittedName>
</protein>
<dbReference type="Proteomes" id="UP000216339">
    <property type="component" value="Unassembled WGS sequence"/>
</dbReference>
<evidence type="ECO:0000259" key="7">
    <source>
        <dbReference type="Pfam" id="PF03734"/>
    </source>
</evidence>
<dbReference type="Gene3D" id="1.10.101.10">
    <property type="entry name" value="PGBD-like superfamily/PGBD"/>
    <property type="match status" value="1"/>
</dbReference>
<evidence type="ECO:0000259" key="8">
    <source>
        <dbReference type="Pfam" id="PF20142"/>
    </source>
</evidence>
<evidence type="ECO:0000256" key="6">
    <source>
        <dbReference type="ARBA" id="ARBA00023316"/>
    </source>
</evidence>
<accession>A0A271J1P1</accession>
<evidence type="ECO:0000313" key="10">
    <source>
        <dbReference type="Proteomes" id="UP000216339"/>
    </source>
</evidence>
<dbReference type="SUPFAM" id="SSF47090">
    <property type="entry name" value="PGBD-like"/>
    <property type="match status" value="1"/>
</dbReference>
<reference evidence="9 10" key="1">
    <citation type="submission" date="2016-11" db="EMBL/GenBank/DDBJ databases">
        <title>Study of marine rhodopsin-containing bacteria.</title>
        <authorList>
            <person name="Yoshizawa S."/>
            <person name="Kumagai Y."/>
            <person name="Kogure K."/>
        </authorList>
    </citation>
    <scope>NUCLEOTIDE SEQUENCE [LARGE SCALE GENOMIC DNA]</scope>
    <source>
        <strain evidence="9 10">SAORIC-28</strain>
    </source>
</reference>
<sequence length="575" mass="62922">MTTLLHPLALVALLGWGIFDSWFGPEEIAAPDARAVAEAVGLRLGNAKLHPATPDVYERPRLVWADARARAGLARLLDAAPADGVTPEEVHADAIPSLRIALAAAERKWAAHDGEARDTLADPRPARLAALDLALTDGLLRFGDALRGRRADPRRLYTHSWFPTLRDSTGAGFDALVEAIEASDARGVVDALDALRPPHDGYRRLRARLGGLQADLAPIPAGADLAPGQRSVRVPHLRDRLTAWGYLPADTLDAWARPDAYVYDDSLAAALGRFEEAQGLTADSVLDAAATEALNADLGPLRDRLVLNLERWRWLPDDLGDHFVWVNLPAFELRVMRRDSGATDLRAPYDENLRMPVNIGNAQTAGWTTPVITDSIHTVEFQPAWYVPRSLAAANVFPMAVRDSLALWRQGFEVYQNGAPVDSRLVPWDSVSVGQFRFVQRPGPANPLGRVKFLMHNPYAILIHDTNKRYTFEDGAGSSMSSGCVQAGAPDQLAEYLLTTVNGWEEGDATRSWRGGPRRGVRLERPFLSHFTYFTAWAEADGSLQVYADPYGYDARLAEALGLGRLPANPTDQPS</sequence>
<dbReference type="Pfam" id="PF03734">
    <property type="entry name" value="YkuD"/>
    <property type="match status" value="1"/>
</dbReference>
<dbReference type="GO" id="GO:0071555">
    <property type="term" value="P:cell wall organization"/>
    <property type="evidence" value="ECO:0007669"/>
    <property type="project" value="UniProtKB-KW"/>
</dbReference>
<evidence type="ECO:0000256" key="1">
    <source>
        <dbReference type="ARBA" id="ARBA00004752"/>
    </source>
</evidence>
<dbReference type="UniPathway" id="UPA00219"/>
<dbReference type="OrthoDB" id="9778545at2"/>
<feature type="domain" description="L,D-transpeptidase scaffold" evidence="8">
    <location>
        <begin position="58"/>
        <end position="209"/>
    </location>
</feature>
<proteinExistence type="inferred from homology"/>
<dbReference type="PANTHER" id="PTHR41533:SF2">
    <property type="entry name" value="BLR7131 PROTEIN"/>
    <property type="match status" value="1"/>
</dbReference>
<keyword evidence="10" id="KW-1185">Reference proteome</keyword>
<dbReference type="AlphaFoldDB" id="A0A271J1P1"/>
<evidence type="ECO:0000256" key="5">
    <source>
        <dbReference type="ARBA" id="ARBA00022984"/>
    </source>
</evidence>
<dbReference type="Pfam" id="PF20142">
    <property type="entry name" value="Scaffold"/>
    <property type="match status" value="1"/>
</dbReference>
<dbReference type="GO" id="GO:0016740">
    <property type="term" value="F:transferase activity"/>
    <property type="evidence" value="ECO:0007669"/>
    <property type="project" value="UniProtKB-KW"/>
</dbReference>
<organism evidence="9 10">
    <name type="scientific">Rubrivirga marina</name>
    <dbReference type="NCBI Taxonomy" id="1196024"/>
    <lineage>
        <taxon>Bacteria</taxon>
        <taxon>Pseudomonadati</taxon>
        <taxon>Rhodothermota</taxon>
        <taxon>Rhodothermia</taxon>
        <taxon>Rhodothermales</taxon>
        <taxon>Rubricoccaceae</taxon>
        <taxon>Rubrivirga</taxon>
    </lineage>
</organism>
<dbReference type="SUPFAM" id="SSF141523">
    <property type="entry name" value="L,D-transpeptidase catalytic domain-like"/>
    <property type="match status" value="1"/>
</dbReference>
<dbReference type="PANTHER" id="PTHR41533">
    <property type="entry name" value="L,D-TRANSPEPTIDASE HI_1667-RELATED"/>
    <property type="match status" value="1"/>
</dbReference>
<keyword evidence="6" id="KW-0961">Cell wall biogenesis/degradation</keyword>
<name>A0A271J1P1_9BACT</name>
<evidence type="ECO:0000256" key="4">
    <source>
        <dbReference type="ARBA" id="ARBA00022960"/>
    </source>
</evidence>
<feature type="domain" description="L,D-TPase catalytic" evidence="7">
    <location>
        <begin position="322"/>
        <end position="498"/>
    </location>
</feature>